<name>A0ABM6JHD6_9GAMM</name>
<protein>
    <submittedName>
        <fullName evidence="2">Uncharacterized protein</fullName>
    </submittedName>
</protein>
<proteinExistence type="predicted"/>
<organism evidence="2 3">
    <name type="scientific">Shewanella japonica</name>
    <dbReference type="NCBI Taxonomy" id="93973"/>
    <lineage>
        <taxon>Bacteria</taxon>
        <taxon>Pseudomonadati</taxon>
        <taxon>Pseudomonadota</taxon>
        <taxon>Gammaproteobacteria</taxon>
        <taxon>Alteromonadales</taxon>
        <taxon>Shewanellaceae</taxon>
        <taxon>Shewanella</taxon>
    </lineage>
</organism>
<accession>A0ABM6JHD6</accession>
<evidence type="ECO:0000256" key="1">
    <source>
        <dbReference type="SAM" id="Phobius"/>
    </source>
</evidence>
<keyword evidence="3" id="KW-1185">Reference proteome</keyword>
<dbReference type="Proteomes" id="UP000191820">
    <property type="component" value="Chromosome"/>
</dbReference>
<feature type="transmembrane region" description="Helical" evidence="1">
    <location>
        <begin position="7"/>
        <end position="26"/>
    </location>
</feature>
<dbReference type="RefSeq" id="WP_080914828.1">
    <property type="nucleotide sequence ID" value="NZ_CP020472.1"/>
</dbReference>
<dbReference type="InterPro" id="IPR036280">
    <property type="entry name" value="Multihaem_cyt_sf"/>
</dbReference>
<gene>
    <name evidence="2" type="ORF">SJ2017_0579</name>
</gene>
<keyword evidence="1" id="KW-0472">Membrane</keyword>
<dbReference type="PROSITE" id="PS51257">
    <property type="entry name" value="PROKAR_LIPOPROTEIN"/>
    <property type="match status" value="1"/>
</dbReference>
<evidence type="ECO:0000313" key="2">
    <source>
        <dbReference type="EMBL" id="ARD20917.1"/>
    </source>
</evidence>
<reference evidence="2 3" key="1">
    <citation type="submission" date="2017-03" db="EMBL/GenBank/DDBJ databases">
        <title>Genome sequencing of Shewanella japonica KCTC 22435.</title>
        <authorList>
            <person name="Kim K.M."/>
        </authorList>
    </citation>
    <scope>NUCLEOTIDE SEQUENCE [LARGE SCALE GENOMIC DNA]</scope>
    <source>
        <strain evidence="2 3">KCTC 22435</strain>
    </source>
</reference>
<dbReference type="EMBL" id="CP020472">
    <property type="protein sequence ID" value="ARD20917.1"/>
    <property type="molecule type" value="Genomic_DNA"/>
</dbReference>
<keyword evidence="1" id="KW-1133">Transmembrane helix</keyword>
<dbReference type="SUPFAM" id="SSF48695">
    <property type="entry name" value="Multiheme cytochromes"/>
    <property type="match status" value="1"/>
</dbReference>
<sequence length="361" mass="39594">MKGYKRFIPAWLLYICNSVCVIALMGCDSLGTSSQQKQSTAIDEVVIVELNQSIIEYGQQCANLVAEVPAFDCNDGVDVPITVNGQVPQYQEYTQNMVCDRPALLPYGEDTFGQCTPYSKVLDLSNETTQISAFCRRKYLRPDDSPLYDEVDVILHSTTSGDTCWFHAEPPNDTSAGFDASRVPPPNEVTPPPGHVDAMTFWWKPLDTVSKNCGGCHDADPFMYSPYIGQVWQHVPVDPFGPYNNAIGDFALWSTSSSIETEGNTCITCHRIGNLGSCVNVDLETGQTFPGNIQVASGMALPVKGGDELANQYPLSTWMPINNFHSQAFWQQVYSPSVSALLSCCDNPQQLQCQLTPITGG</sequence>
<keyword evidence="1" id="KW-0812">Transmembrane</keyword>
<evidence type="ECO:0000313" key="3">
    <source>
        <dbReference type="Proteomes" id="UP000191820"/>
    </source>
</evidence>